<keyword evidence="5 14" id="KW-0732">Signal</keyword>
<evidence type="ECO:0000256" key="3">
    <source>
        <dbReference type="ARBA" id="ARBA00022475"/>
    </source>
</evidence>
<evidence type="ECO:0000256" key="9">
    <source>
        <dbReference type="ARBA" id="ARBA00023180"/>
    </source>
</evidence>
<evidence type="ECO:0000256" key="11">
    <source>
        <dbReference type="PIRSR" id="PIRSR601461-1"/>
    </source>
</evidence>
<evidence type="ECO:0000256" key="8">
    <source>
        <dbReference type="ARBA" id="ARBA00023136"/>
    </source>
</evidence>
<evidence type="ECO:0000259" key="15">
    <source>
        <dbReference type="PROSITE" id="PS51767"/>
    </source>
</evidence>
<proteinExistence type="inferred from homology"/>
<dbReference type="Proteomes" id="UP000237481">
    <property type="component" value="Unassembled WGS sequence"/>
</dbReference>
<keyword evidence="7" id="KW-0378">Hydrolase</keyword>
<dbReference type="GO" id="GO:0005886">
    <property type="term" value="C:plasma membrane"/>
    <property type="evidence" value="ECO:0007669"/>
    <property type="project" value="UniProtKB-SubCell"/>
</dbReference>
<keyword evidence="3" id="KW-1003">Cell membrane</keyword>
<evidence type="ECO:0000256" key="5">
    <source>
        <dbReference type="ARBA" id="ARBA00022729"/>
    </source>
</evidence>
<keyword evidence="17" id="KW-1185">Reference proteome</keyword>
<feature type="region of interest" description="Disordered" evidence="13">
    <location>
        <begin position="441"/>
        <end position="516"/>
    </location>
</feature>
<dbReference type="Pfam" id="PF00026">
    <property type="entry name" value="Asp"/>
    <property type="match status" value="1"/>
</dbReference>
<evidence type="ECO:0000256" key="1">
    <source>
        <dbReference type="ARBA" id="ARBA00004236"/>
    </source>
</evidence>
<dbReference type="OrthoDB" id="660550at2759"/>
<reference evidence="16 17" key="1">
    <citation type="submission" date="2018-01" db="EMBL/GenBank/DDBJ databases">
        <title>Harnessing the power of phylogenomics to disentangle the directionality and signatures of interkingdom host jumping in the parasitic fungal genus Tolypocladium.</title>
        <authorList>
            <person name="Quandt C.A."/>
            <person name="Patterson W."/>
            <person name="Spatafora J.W."/>
        </authorList>
    </citation>
    <scope>NUCLEOTIDE SEQUENCE [LARGE SCALE GENOMIC DNA]</scope>
    <source>
        <strain evidence="16 17">NRBC 100945</strain>
    </source>
</reference>
<dbReference type="AlphaFoldDB" id="A0A2S4KRZ1"/>
<evidence type="ECO:0000256" key="13">
    <source>
        <dbReference type="SAM" id="MobiDB-lite"/>
    </source>
</evidence>
<keyword evidence="6" id="KW-0064">Aspartyl protease</keyword>
<dbReference type="GO" id="GO:0006508">
    <property type="term" value="P:proteolysis"/>
    <property type="evidence" value="ECO:0007669"/>
    <property type="project" value="UniProtKB-KW"/>
</dbReference>
<gene>
    <name evidence="16" type="ORF">TPAR_06871</name>
</gene>
<feature type="signal peptide" evidence="14">
    <location>
        <begin position="1"/>
        <end position="19"/>
    </location>
</feature>
<feature type="compositionally biased region" description="Polar residues" evidence="13">
    <location>
        <begin position="474"/>
        <end position="484"/>
    </location>
</feature>
<dbReference type="EMBL" id="PKSG01000772">
    <property type="protein sequence ID" value="POR32963.1"/>
    <property type="molecule type" value="Genomic_DNA"/>
</dbReference>
<dbReference type="Gene3D" id="2.40.70.10">
    <property type="entry name" value="Acid Proteases"/>
    <property type="match status" value="2"/>
</dbReference>
<feature type="active site" evidence="11">
    <location>
        <position position="326"/>
    </location>
</feature>
<protein>
    <submittedName>
        <fullName evidence="16">Aspartic-type endopeptidase ctsD</fullName>
    </submittedName>
</protein>
<evidence type="ECO:0000256" key="7">
    <source>
        <dbReference type="ARBA" id="ARBA00022801"/>
    </source>
</evidence>
<comment type="subcellular location">
    <subcellularLocation>
        <location evidence="1">Cell membrane</location>
    </subcellularLocation>
</comment>
<evidence type="ECO:0000256" key="14">
    <source>
        <dbReference type="SAM" id="SignalP"/>
    </source>
</evidence>
<evidence type="ECO:0000256" key="4">
    <source>
        <dbReference type="ARBA" id="ARBA00022670"/>
    </source>
</evidence>
<keyword evidence="8" id="KW-0472">Membrane</keyword>
<feature type="chain" id="PRO_5015597324" evidence="14">
    <location>
        <begin position="20"/>
        <end position="540"/>
    </location>
</feature>
<organism evidence="16 17">
    <name type="scientific">Tolypocladium paradoxum</name>
    <dbReference type="NCBI Taxonomy" id="94208"/>
    <lineage>
        <taxon>Eukaryota</taxon>
        <taxon>Fungi</taxon>
        <taxon>Dikarya</taxon>
        <taxon>Ascomycota</taxon>
        <taxon>Pezizomycotina</taxon>
        <taxon>Sordariomycetes</taxon>
        <taxon>Hypocreomycetidae</taxon>
        <taxon>Hypocreales</taxon>
        <taxon>Ophiocordycipitaceae</taxon>
        <taxon>Tolypocladium</taxon>
    </lineage>
</organism>
<name>A0A2S4KRZ1_9HYPO</name>
<feature type="domain" description="Peptidase A1" evidence="15">
    <location>
        <begin position="128"/>
        <end position="431"/>
    </location>
</feature>
<evidence type="ECO:0000256" key="10">
    <source>
        <dbReference type="ARBA" id="ARBA00023288"/>
    </source>
</evidence>
<dbReference type="InterPro" id="IPR033121">
    <property type="entry name" value="PEPTIDASE_A1"/>
</dbReference>
<dbReference type="InterPro" id="IPR021109">
    <property type="entry name" value="Peptidase_aspartic_dom_sf"/>
</dbReference>
<evidence type="ECO:0000313" key="17">
    <source>
        <dbReference type="Proteomes" id="UP000237481"/>
    </source>
</evidence>
<feature type="compositionally biased region" description="Low complexity" evidence="13">
    <location>
        <begin position="453"/>
        <end position="473"/>
    </location>
</feature>
<dbReference type="PANTHER" id="PTHR47966:SF75">
    <property type="entry name" value="ENDOPEPTIDASE (CTSD), PUTATIVE (AFU_ORTHOLOGUE AFUA_4G07040)-RELATED"/>
    <property type="match status" value="1"/>
</dbReference>
<evidence type="ECO:0000256" key="2">
    <source>
        <dbReference type="ARBA" id="ARBA00007447"/>
    </source>
</evidence>
<evidence type="ECO:0000256" key="12">
    <source>
        <dbReference type="PIRSR" id="PIRSR601461-2"/>
    </source>
</evidence>
<dbReference type="FunFam" id="2.40.70.10:FF:000085">
    <property type="entry name" value="Aspartic-type endopeptidase (CtsD), putative"/>
    <property type="match status" value="1"/>
</dbReference>
<dbReference type="STRING" id="94208.A0A2S4KRZ1"/>
<feature type="region of interest" description="Disordered" evidence="13">
    <location>
        <begin position="61"/>
        <end position="92"/>
    </location>
</feature>
<feature type="disulfide bond" evidence="12">
    <location>
        <begin position="159"/>
        <end position="164"/>
    </location>
</feature>
<keyword evidence="10" id="KW-0449">Lipoprotein</keyword>
<feature type="compositionally biased region" description="Polar residues" evidence="13">
    <location>
        <begin position="441"/>
        <end position="452"/>
    </location>
</feature>
<dbReference type="CDD" id="cd05471">
    <property type="entry name" value="pepsin_like"/>
    <property type="match status" value="1"/>
</dbReference>
<feature type="active site" evidence="11">
    <location>
        <position position="146"/>
    </location>
</feature>
<keyword evidence="9" id="KW-0325">Glycoprotein</keyword>
<dbReference type="FunFam" id="2.40.70.10:FF:000060">
    <property type="entry name" value="Aspartic-type endopeptidase ctsD"/>
    <property type="match status" value="1"/>
</dbReference>
<comment type="similarity">
    <text evidence="2">Belongs to the peptidase A1 family.</text>
</comment>
<accession>A0A2S4KRZ1</accession>
<keyword evidence="4" id="KW-0645">Protease</keyword>
<evidence type="ECO:0000313" key="16">
    <source>
        <dbReference type="EMBL" id="POR32963.1"/>
    </source>
</evidence>
<dbReference type="GO" id="GO:0004190">
    <property type="term" value="F:aspartic-type endopeptidase activity"/>
    <property type="evidence" value="ECO:0007669"/>
    <property type="project" value="UniProtKB-KW"/>
</dbReference>
<sequence length="540" mass="56968">MRLAVLVVQLALWASWAAAFYPFTPVWLKEKEEVRALGEARRNVNGLHASGFSLEIEKKAGYTSTSPSERAAQDAARLSTKYEERHPAKTAPDGALEKRANQYQVMEAAGSGKPMTAGIDQDGTDYSYFVKVQLGSKGKQMYMLVDTGAGSSWVMGSSCTVKACQMHNTFGPSDSNTFEANSKDFSISYGSGTVGGKLAADTITLAGVSFKYQFGLASQTSDDFGHFAFDGILGLSMSQGANDNFLKTMAEARKFDKNVFCIALNRASDGTNTGEIKFGSTNPDKYTGDITYTPVSAKDGDWAIPIDDIAYDGKKAQVGGVKSYIDTGTSFIFGPEDMVKKLHSVIPGSQSSDGMTYTVPCDSTKPLTLTFSGVDFMISPKDWISPEATSGKCTSNIYGRDVVKGSWLLGDTFLKNVYTVFDKDQNRIGFANLAGVRSKQSSSGAVTTPIAPTQTSGNSASGSATTFSTGITSRPNGSSQSIKPTQGLGGHETQSTAGTAAGGADKPMETSKSGAAGGNSQLNARLAAVMFIAALLALVA</sequence>
<dbReference type="SUPFAM" id="SSF50630">
    <property type="entry name" value="Acid proteases"/>
    <property type="match status" value="1"/>
</dbReference>
<comment type="caution">
    <text evidence="16">The sequence shown here is derived from an EMBL/GenBank/DDBJ whole genome shotgun (WGS) entry which is preliminary data.</text>
</comment>
<keyword evidence="12" id="KW-1015">Disulfide bond</keyword>
<dbReference type="InterPro" id="IPR034164">
    <property type="entry name" value="Pepsin-like_dom"/>
</dbReference>
<dbReference type="PROSITE" id="PS51767">
    <property type="entry name" value="PEPTIDASE_A1"/>
    <property type="match status" value="1"/>
</dbReference>
<dbReference type="PRINTS" id="PR00792">
    <property type="entry name" value="PEPSIN"/>
</dbReference>
<evidence type="ECO:0000256" key="6">
    <source>
        <dbReference type="ARBA" id="ARBA00022750"/>
    </source>
</evidence>
<dbReference type="InterPro" id="IPR001461">
    <property type="entry name" value="Aspartic_peptidase_A1"/>
</dbReference>
<dbReference type="PANTHER" id="PTHR47966">
    <property type="entry name" value="BETA-SITE APP-CLEAVING ENZYME, ISOFORM A-RELATED"/>
    <property type="match status" value="1"/>
</dbReference>